<dbReference type="SUPFAM" id="SSF51905">
    <property type="entry name" value="FAD/NAD(P)-binding domain"/>
    <property type="match status" value="1"/>
</dbReference>
<sequence>MALSLACGALIPELASVDILVVGGGTAGAVAGIAAGRTGYRTLVVEQLGCLGGTQTAALVTPMMPNQVDQVPLNGGIDGEINQRLNDLQESGVWKDGNRGWFNPESLKWLLEEMLLASGAELLYYSFFEDVIVSDQQVLGIVVTNKAGRGKILAQRTIDATGDGDVAYRAGVAFASGDPETGVNQPFSVRFHLGNVDLARFAEFLGSLGRHDVLAQAEGSQVPLIHTAMVWERGWTLEPLFRQGVADGVLLPEDGEYFQVFTMAGRPGELAFNCPRISGQVDGTNPWHLTQAQILGRRAMRRYLAFCRRYLPGCENAYLVMGAPLVGVRESRRLVGEYVLTEADVLGARKFPDGIGRNNYPIDIHRPTKDQRPGLTRLPAGEYHEIPYRCLVPVGVEQLLVAGRCLSATFAAQGSVRVQSNCRAMGEAAAVAMGMSLTAQITPRRVDGVQLRQKLIAQGAKL</sequence>
<dbReference type="GO" id="GO:0051539">
    <property type="term" value="F:4 iron, 4 sulfur cluster binding"/>
    <property type="evidence" value="ECO:0007669"/>
    <property type="project" value="UniProtKB-KW"/>
</dbReference>
<evidence type="ECO:0000313" key="6">
    <source>
        <dbReference type="EMBL" id="APB34518.1"/>
    </source>
</evidence>
<dbReference type="Gene3D" id="3.50.50.60">
    <property type="entry name" value="FAD/NAD(P)-binding domain"/>
    <property type="match status" value="1"/>
</dbReference>
<dbReference type="STRING" id="1188229.GlitD10_2189"/>
<gene>
    <name evidence="6" type="ORF">GlitD10_2189</name>
</gene>
<name>A0A1J0AEZ6_9CYAN</name>
<evidence type="ECO:0000256" key="3">
    <source>
        <dbReference type="ARBA" id="ARBA00023002"/>
    </source>
</evidence>
<organism evidence="6 7">
    <name type="scientific">Gloeomargarita lithophora Alchichica-D10</name>
    <dbReference type="NCBI Taxonomy" id="1188229"/>
    <lineage>
        <taxon>Bacteria</taxon>
        <taxon>Bacillati</taxon>
        <taxon>Cyanobacteriota</taxon>
        <taxon>Cyanophyceae</taxon>
        <taxon>Gloeomargaritales</taxon>
        <taxon>Gloeomargaritaceae</taxon>
        <taxon>Gloeomargarita</taxon>
    </lineage>
</organism>
<keyword evidence="4" id="KW-0408">Iron</keyword>
<dbReference type="InterPro" id="IPR036188">
    <property type="entry name" value="FAD/NAD-bd_sf"/>
</dbReference>
<evidence type="ECO:0000256" key="5">
    <source>
        <dbReference type="ARBA" id="ARBA00023014"/>
    </source>
</evidence>
<dbReference type="OrthoDB" id="500092at2"/>
<dbReference type="Proteomes" id="UP000180235">
    <property type="component" value="Chromosome"/>
</dbReference>
<accession>A0A1J0AEZ6</accession>
<keyword evidence="5" id="KW-0411">Iron-sulfur</keyword>
<dbReference type="PANTHER" id="PTHR43498:SF1">
    <property type="entry name" value="COB--COM HETERODISULFIDE REDUCTASE IRON-SULFUR SUBUNIT A"/>
    <property type="match status" value="1"/>
</dbReference>
<evidence type="ECO:0000256" key="4">
    <source>
        <dbReference type="ARBA" id="ARBA00023004"/>
    </source>
</evidence>
<keyword evidence="1" id="KW-0004">4Fe-4S</keyword>
<dbReference type="EMBL" id="CP017675">
    <property type="protein sequence ID" value="APB34518.1"/>
    <property type="molecule type" value="Genomic_DNA"/>
</dbReference>
<keyword evidence="2" id="KW-0479">Metal-binding</keyword>
<keyword evidence="7" id="KW-1185">Reference proteome</keyword>
<dbReference type="InterPro" id="IPR039650">
    <property type="entry name" value="HdrA-like"/>
</dbReference>
<dbReference type="GO" id="GO:0046872">
    <property type="term" value="F:metal ion binding"/>
    <property type="evidence" value="ECO:0007669"/>
    <property type="project" value="UniProtKB-KW"/>
</dbReference>
<protein>
    <submittedName>
        <fullName evidence="6">Fumarate reductase/succinate dehydrogenase flavoprotein domain-containing protein</fullName>
    </submittedName>
</protein>
<dbReference type="PRINTS" id="PR00469">
    <property type="entry name" value="PNDRDTASEII"/>
</dbReference>
<evidence type="ECO:0000313" key="7">
    <source>
        <dbReference type="Proteomes" id="UP000180235"/>
    </source>
</evidence>
<dbReference type="Pfam" id="PF12831">
    <property type="entry name" value="FAD_oxidored"/>
    <property type="match status" value="1"/>
</dbReference>
<dbReference type="PANTHER" id="PTHR43498">
    <property type="entry name" value="FERREDOXIN:COB-COM HETERODISULFIDE REDUCTASE SUBUNIT A"/>
    <property type="match status" value="1"/>
</dbReference>
<evidence type="ECO:0000256" key="2">
    <source>
        <dbReference type="ARBA" id="ARBA00022723"/>
    </source>
</evidence>
<dbReference type="PRINTS" id="PR00368">
    <property type="entry name" value="FADPNR"/>
</dbReference>
<keyword evidence="3" id="KW-0560">Oxidoreductase</keyword>
<reference evidence="6 7" key="1">
    <citation type="submission" date="2016-10" db="EMBL/GenBank/DDBJ databases">
        <title>Description of Gloeomargarita lithophora gen. nov., sp. nov., a thylakoid-bearing basal-branching cyanobacterium with intracellular carbonates, and proposal for Gloeomargaritales ord. nov.</title>
        <authorList>
            <person name="Moreira D."/>
            <person name="Tavera R."/>
            <person name="Benzerara K."/>
            <person name="Skouri-Panet F."/>
            <person name="Couradeau E."/>
            <person name="Gerard E."/>
            <person name="Loussert C."/>
            <person name="Novelo E."/>
            <person name="Zivanovic Y."/>
            <person name="Lopez-Garcia P."/>
        </authorList>
    </citation>
    <scope>NUCLEOTIDE SEQUENCE [LARGE SCALE GENOMIC DNA]</scope>
    <source>
        <strain evidence="6 7">D10</strain>
    </source>
</reference>
<dbReference type="KEGG" id="glt:GlitD10_2189"/>
<evidence type="ECO:0000256" key="1">
    <source>
        <dbReference type="ARBA" id="ARBA00022485"/>
    </source>
</evidence>
<proteinExistence type="predicted"/>
<dbReference type="GO" id="GO:0016491">
    <property type="term" value="F:oxidoreductase activity"/>
    <property type="evidence" value="ECO:0007669"/>
    <property type="project" value="UniProtKB-KW"/>
</dbReference>
<dbReference type="AlphaFoldDB" id="A0A1J0AEZ6"/>
<dbReference type="RefSeq" id="WP_071454946.1">
    <property type="nucleotide sequence ID" value="NZ_CP017675.1"/>
</dbReference>